<dbReference type="Proteomes" id="UP000578819">
    <property type="component" value="Unassembled WGS sequence"/>
</dbReference>
<evidence type="ECO:0000256" key="1">
    <source>
        <dbReference type="SAM" id="MobiDB-lite"/>
    </source>
</evidence>
<dbReference type="RefSeq" id="WP_246446801.1">
    <property type="nucleotide sequence ID" value="NZ_JACHJW010000001.1"/>
</dbReference>
<keyword evidence="3" id="KW-1185">Reference proteome</keyword>
<name>A0A7W7SX30_9ACTN</name>
<sequence length="152" mass="15416">MNARKQPSTSGGSGRAGDRSGQPPTDGSGPDTGGPESAGVWGWGGGFDRDTPVGVGADSPLDEGSEPTAVPPGRRGERRAGEPSEPTGPAGRHGFGPVEPSRIPAAGPGAPPDPAPRRRTFPDETMTGDLPDNAVEEQTGMRPEGVSKRSAR</sequence>
<protein>
    <submittedName>
        <fullName evidence="2">Uncharacterized protein</fullName>
    </submittedName>
</protein>
<evidence type="ECO:0000313" key="3">
    <source>
        <dbReference type="Proteomes" id="UP000578819"/>
    </source>
</evidence>
<feature type="compositionally biased region" description="Low complexity" evidence="1">
    <location>
        <begin position="19"/>
        <end position="35"/>
    </location>
</feature>
<accession>A0A7W7SX30</accession>
<organism evidence="2 3">
    <name type="scientific">Micromonospora polyrhachis</name>
    <dbReference type="NCBI Taxonomy" id="1282883"/>
    <lineage>
        <taxon>Bacteria</taxon>
        <taxon>Bacillati</taxon>
        <taxon>Actinomycetota</taxon>
        <taxon>Actinomycetes</taxon>
        <taxon>Micromonosporales</taxon>
        <taxon>Micromonosporaceae</taxon>
        <taxon>Micromonospora</taxon>
    </lineage>
</organism>
<dbReference type="AlphaFoldDB" id="A0A7W7SX30"/>
<comment type="caution">
    <text evidence="2">The sequence shown here is derived from an EMBL/GenBank/DDBJ whole genome shotgun (WGS) entry which is preliminary data.</text>
</comment>
<feature type="region of interest" description="Disordered" evidence="1">
    <location>
        <begin position="1"/>
        <end position="152"/>
    </location>
</feature>
<reference evidence="2 3" key="1">
    <citation type="submission" date="2020-08" db="EMBL/GenBank/DDBJ databases">
        <title>Sequencing the genomes of 1000 actinobacteria strains.</title>
        <authorList>
            <person name="Klenk H.-P."/>
        </authorList>
    </citation>
    <scope>NUCLEOTIDE SEQUENCE [LARGE SCALE GENOMIC DNA]</scope>
    <source>
        <strain evidence="2 3">DSM 45886</strain>
    </source>
</reference>
<proteinExistence type="predicted"/>
<dbReference type="EMBL" id="JACHJW010000001">
    <property type="protein sequence ID" value="MBB4962544.1"/>
    <property type="molecule type" value="Genomic_DNA"/>
</dbReference>
<gene>
    <name evidence="2" type="ORF">FHR38_006277</name>
</gene>
<evidence type="ECO:0000313" key="2">
    <source>
        <dbReference type="EMBL" id="MBB4962544.1"/>
    </source>
</evidence>